<feature type="chain" id="PRO_5043026433" description="Fucose-specific lectin" evidence="3">
    <location>
        <begin position="21"/>
        <end position="569"/>
    </location>
</feature>
<evidence type="ECO:0008006" key="6">
    <source>
        <dbReference type="Google" id="ProtNLM"/>
    </source>
</evidence>
<keyword evidence="2" id="KW-0812">Transmembrane</keyword>
<feature type="signal peptide" evidence="3">
    <location>
        <begin position="1"/>
        <end position="20"/>
    </location>
</feature>
<feature type="compositionally biased region" description="Polar residues" evidence="1">
    <location>
        <begin position="429"/>
        <end position="444"/>
    </location>
</feature>
<evidence type="ECO:0000256" key="2">
    <source>
        <dbReference type="SAM" id="Phobius"/>
    </source>
</evidence>
<feature type="compositionally biased region" description="Low complexity" evidence="1">
    <location>
        <begin position="532"/>
        <end position="556"/>
    </location>
</feature>
<evidence type="ECO:0000313" key="4">
    <source>
        <dbReference type="EMBL" id="KAK4192477.1"/>
    </source>
</evidence>
<proteinExistence type="predicted"/>
<feature type="region of interest" description="Disordered" evidence="1">
    <location>
        <begin position="420"/>
        <end position="459"/>
    </location>
</feature>
<comment type="caution">
    <text evidence="4">The sequence shown here is derived from an EMBL/GenBank/DDBJ whole genome shotgun (WGS) entry which is preliminary data.</text>
</comment>
<dbReference type="AlphaFoldDB" id="A0AAN6X6Z3"/>
<feature type="region of interest" description="Disordered" evidence="1">
    <location>
        <begin position="516"/>
        <end position="569"/>
    </location>
</feature>
<keyword evidence="2" id="KW-1133">Transmembrane helix</keyword>
<feature type="compositionally biased region" description="Low complexity" evidence="1">
    <location>
        <begin position="369"/>
        <end position="378"/>
    </location>
</feature>
<feature type="region of interest" description="Disordered" evidence="1">
    <location>
        <begin position="357"/>
        <end position="382"/>
    </location>
</feature>
<accession>A0AAN6X6Z3</accession>
<dbReference type="Gene3D" id="2.120.10.70">
    <property type="entry name" value="Fucose-specific lectin"/>
    <property type="match status" value="1"/>
</dbReference>
<reference evidence="4" key="1">
    <citation type="journal article" date="2023" name="Mol. Phylogenet. Evol.">
        <title>Genome-scale phylogeny and comparative genomics of the fungal order Sordariales.</title>
        <authorList>
            <person name="Hensen N."/>
            <person name="Bonometti L."/>
            <person name="Westerberg I."/>
            <person name="Brannstrom I.O."/>
            <person name="Guillou S."/>
            <person name="Cros-Aarteil S."/>
            <person name="Calhoun S."/>
            <person name="Haridas S."/>
            <person name="Kuo A."/>
            <person name="Mondo S."/>
            <person name="Pangilinan J."/>
            <person name="Riley R."/>
            <person name="LaButti K."/>
            <person name="Andreopoulos B."/>
            <person name="Lipzen A."/>
            <person name="Chen C."/>
            <person name="Yan M."/>
            <person name="Daum C."/>
            <person name="Ng V."/>
            <person name="Clum A."/>
            <person name="Steindorff A."/>
            <person name="Ohm R.A."/>
            <person name="Martin F."/>
            <person name="Silar P."/>
            <person name="Natvig D.O."/>
            <person name="Lalanne C."/>
            <person name="Gautier V."/>
            <person name="Ament-Velasquez S.L."/>
            <person name="Kruys A."/>
            <person name="Hutchinson M.I."/>
            <person name="Powell A.J."/>
            <person name="Barry K."/>
            <person name="Miller A.N."/>
            <person name="Grigoriev I.V."/>
            <person name="Debuchy R."/>
            <person name="Gladieux P."/>
            <person name="Hiltunen Thoren M."/>
            <person name="Johannesson H."/>
        </authorList>
    </citation>
    <scope>NUCLEOTIDE SEQUENCE</scope>
    <source>
        <strain evidence="4">PSN309</strain>
    </source>
</reference>
<keyword evidence="3" id="KW-0732">Signal</keyword>
<sequence length="569" mass="63120">MASFLSSLLLLGAAVSPVQAGITAWWNGIAPQVVLQNSTTGQLRYTKCNSRDTPRYSYTDGSVFSLQNKPKNNTAIAGAGWWDSEKTVATLFYVDEKDQICNAFFECNMTTGLYTNRGSWIVSGSVPSISSNTGLSLVLLGEEGGYRIYYHDKDNKTAELGYTKSSDWEYKGIISEDISQPQAIGAMFNSKDNITVVTPRDDRHIAVTRWNKDQTWWRTPLPRAFEGTITTSLTNGSEIAINETAPLNFTLPAWDGKTKGLGMSVDEKSSRFIWYLGTDKKLYSIGNTNWFWSIRANQTADIWPEADEPNAELAVTYLQSSSMVRIYYMVKEKLTEIAYDGESQAWKKASAVALPAELPNETPTPPPSNSTETPAAPANPDTGLSTGAKAGIGIGVSLGVIAVGVLIAVLVLMKRKQKQQEFHHPPSQDPSENGSVTVAPSTPAMSYGSPAQTHQSIMTQQQQYDNYMWDQKNNMISPATYVQPGYGLHQLDNNERPTELAVPRPMYELPNEASSHELVADAPFRQQQQPAYEQTPTLPTQQYQPYDPHQQQQQYQQPPPQAQQRYEVP</sequence>
<evidence type="ECO:0000313" key="5">
    <source>
        <dbReference type="Proteomes" id="UP001302126"/>
    </source>
</evidence>
<protein>
    <recommendedName>
        <fullName evidence="6">Fucose-specific lectin</fullName>
    </recommendedName>
</protein>
<dbReference type="Proteomes" id="UP001302126">
    <property type="component" value="Unassembled WGS sequence"/>
</dbReference>
<gene>
    <name evidence="4" type="ORF">QBC35DRAFT_224683</name>
</gene>
<reference evidence="4" key="2">
    <citation type="submission" date="2023-05" db="EMBL/GenBank/DDBJ databases">
        <authorList>
            <consortium name="Lawrence Berkeley National Laboratory"/>
            <person name="Steindorff A."/>
            <person name="Hensen N."/>
            <person name="Bonometti L."/>
            <person name="Westerberg I."/>
            <person name="Brannstrom I.O."/>
            <person name="Guillou S."/>
            <person name="Cros-Aarteil S."/>
            <person name="Calhoun S."/>
            <person name="Haridas S."/>
            <person name="Kuo A."/>
            <person name="Mondo S."/>
            <person name="Pangilinan J."/>
            <person name="Riley R."/>
            <person name="Labutti K."/>
            <person name="Andreopoulos B."/>
            <person name="Lipzen A."/>
            <person name="Chen C."/>
            <person name="Yanf M."/>
            <person name="Daum C."/>
            <person name="Ng V."/>
            <person name="Clum A."/>
            <person name="Ohm R."/>
            <person name="Martin F."/>
            <person name="Silar P."/>
            <person name="Natvig D."/>
            <person name="Lalanne C."/>
            <person name="Gautier V."/>
            <person name="Ament-Velasquez S.L."/>
            <person name="Kruys A."/>
            <person name="Hutchinson M.I."/>
            <person name="Powell A.J."/>
            <person name="Barry K."/>
            <person name="Miller A.N."/>
            <person name="Grigoriev I.V."/>
            <person name="Debuchy R."/>
            <person name="Gladieux P."/>
            <person name="Thoren M.H."/>
            <person name="Johannesson H."/>
        </authorList>
    </citation>
    <scope>NUCLEOTIDE SEQUENCE</scope>
    <source>
        <strain evidence="4">PSN309</strain>
    </source>
</reference>
<evidence type="ECO:0000256" key="3">
    <source>
        <dbReference type="SAM" id="SignalP"/>
    </source>
</evidence>
<keyword evidence="5" id="KW-1185">Reference proteome</keyword>
<keyword evidence="2" id="KW-0472">Membrane</keyword>
<feature type="transmembrane region" description="Helical" evidence="2">
    <location>
        <begin position="390"/>
        <end position="413"/>
    </location>
</feature>
<organism evidence="4 5">
    <name type="scientific">Podospora australis</name>
    <dbReference type="NCBI Taxonomy" id="1536484"/>
    <lineage>
        <taxon>Eukaryota</taxon>
        <taxon>Fungi</taxon>
        <taxon>Dikarya</taxon>
        <taxon>Ascomycota</taxon>
        <taxon>Pezizomycotina</taxon>
        <taxon>Sordariomycetes</taxon>
        <taxon>Sordariomycetidae</taxon>
        <taxon>Sordariales</taxon>
        <taxon>Podosporaceae</taxon>
        <taxon>Podospora</taxon>
    </lineage>
</organism>
<dbReference type="EMBL" id="MU864354">
    <property type="protein sequence ID" value="KAK4192477.1"/>
    <property type="molecule type" value="Genomic_DNA"/>
</dbReference>
<evidence type="ECO:0000256" key="1">
    <source>
        <dbReference type="SAM" id="MobiDB-lite"/>
    </source>
</evidence>
<name>A0AAN6X6Z3_9PEZI</name>
<dbReference type="SUPFAM" id="SSF89372">
    <property type="entry name" value="Fucose-specific lectin"/>
    <property type="match status" value="1"/>
</dbReference>